<dbReference type="STRING" id="105785.A0A2J7QIS2"/>
<keyword evidence="1" id="KW-0472">Membrane</keyword>
<name>A0A2J7QIS2_9NEOP</name>
<reference evidence="3 4" key="1">
    <citation type="submission" date="2017-12" db="EMBL/GenBank/DDBJ databases">
        <title>Hemimetabolous genomes reveal molecular basis of termite eusociality.</title>
        <authorList>
            <person name="Harrison M.C."/>
            <person name="Jongepier E."/>
            <person name="Robertson H.M."/>
            <person name="Arning N."/>
            <person name="Bitard-Feildel T."/>
            <person name="Chao H."/>
            <person name="Childers C.P."/>
            <person name="Dinh H."/>
            <person name="Doddapaneni H."/>
            <person name="Dugan S."/>
            <person name="Gowin J."/>
            <person name="Greiner C."/>
            <person name="Han Y."/>
            <person name="Hu H."/>
            <person name="Hughes D.S.T."/>
            <person name="Huylmans A.-K."/>
            <person name="Kemena C."/>
            <person name="Kremer L.P.M."/>
            <person name="Lee S.L."/>
            <person name="Lopez-Ezquerra A."/>
            <person name="Mallet L."/>
            <person name="Monroy-Kuhn J.M."/>
            <person name="Moser A."/>
            <person name="Murali S.C."/>
            <person name="Muzny D.M."/>
            <person name="Otani S."/>
            <person name="Piulachs M.-D."/>
            <person name="Poelchau M."/>
            <person name="Qu J."/>
            <person name="Schaub F."/>
            <person name="Wada-Katsumata A."/>
            <person name="Worley K.C."/>
            <person name="Xie Q."/>
            <person name="Ylla G."/>
            <person name="Poulsen M."/>
            <person name="Gibbs R.A."/>
            <person name="Schal C."/>
            <person name="Richards S."/>
            <person name="Belles X."/>
            <person name="Korb J."/>
            <person name="Bornberg-Bauer E."/>
        </authorList>
    </citation>
    <scope>NUCLEOTIDE SEQUENCE [LARGE SCALE GENOMIC DNA]</scope>
    <source>
        <tissue evidence="3">Whole body</tissue>
    </source>
</reference>
<dbReference type="Gene3D" id="3.30.60.30">
    <property type="match status" value="1"/>
</dbReference>
<dbReference type="Pfam" id="PF07648">
    <property type="entry name" value="Kazal_2"/>
    <property type="match status" value="1"/>
</dbReference>
<evidence type="ECO:0000259" key="2">
    <source>
        <dbReference type="PROSITE" id="PS51465"/>
    </source>
</evidence>
<sequence>MPETPQPKDDGASRPVVDGNGSLLGCICPAPLQFDPVCGSDGVTYGNLQKLKCARSCGKSQFSFLRSFFFFFFFFCFFLFPFCSFWYAFFLIFFRVHVSSFFLLRLLHSQDIPSLSVLLKPQKKIISTVSLPNVYSLQ</sequence>
<comment type="caution">
    <text evidence="3">The sequence shown here is derived from an EMBL/GenBank/DDBJ whole genome shotgun (WGS) entry which is preliminary data.</text>
</comment>
<evidence type="ECO:0000313" key="4">
    <source>
        <dbReference type="Proteomes" id="UP000235965"/>
    </source>
</evidence>
<dbReference type="InParanoid" id="A0A2J7QIS2"/>
<dbReference type="Proteomes" id="UP000235965">
    <property type="component" value="Unassembled WGS sequence"/>
</dbReference>
<proteinExistence type="predicted"/>
<dbReference type="AlphaFoldDB" id="A0A2J7QIS2"/>
<dbReference type="CDD" id="cd00104">
    <property type="entry name" value="KAZAL_FS"/>
    <property type="match status" value="1"/>
</dbReference>
<accession>A0A2J7QIS2</accession>
<evidence type="ECO:0000313" key="3">
    <source>
        <dbReference type="EMBL" id="PNF28480.1"/>
    </source>
</evidence>
<organism evidence="3 4">
    <name type="scientific">Cryptotermes secundus</name>
    <dbReference type="NCBI Taxonomy" id="105785"/>
    <lineage>
        <taxon>Eukaryota</taxon>
        <taxon>Metazoa</taxon>
        <taxon>Ecdysozoa</taxon>
        <taxon>Arthropoda</taxon>
        <taxon>Hexapoda</taxon>
        <taxon>Insecta</taxon>
        <taxon>Pterygota</taxon>
        <taxon>Neoptera</taxon>
        <taxon>Polyneoptera</taxon>
        <taxon>Dictyoptera</taxon>
        <taxon>Blattodea</taxon>
        <taxon>Blattoidea</taxon>
        <taxon>Termitoidae</taxon>
        <taxon>Kalotermitidae</taxon>
        <taxon>Cryptotermitinae</taxon>
        <taxon>Cryptotermes</taxon>
    </lineage>
</organism>
<feature type="transmembrane region" description="Helical" evidence="1">
    <location>
        <begin position="62"/>
        <end position="80"/>
    </location>
</feature>
<dbReference type="EMBL" id="NEVH01013579">
    <property type="protein sequence ID" value="PNF28480.1"/>
    <property type="molecule type" value="Genomic_DNA"/>
</dbReference>
<dbReference type="SUPFAM" id="SSF100895">
    <property type="entry name" value="Kazal-type serine protease inhibitors"/>
    <property type="match status" value="1"/>
</dbReference>
<feature type="domain" description="Kazal-like" evidence="2">
    <location>
        <begin position="20"/>
        <end position="78"/>
    </location>
</feature>
<evidence type="ECO:0000256" key="1">
    <source>
        <dbReference type="SAM" id="Phobius"/>
    </source>
</evidence>
<keyword evidence="1" id="KW-1133">Transmembrane helix</keyword>
<keyword evidence="4" id="KW-1185">Reference proteome</keyword>
<gene>
    <name evidence="3" type="ORF">B7P43_G15246</name>
</gene>
<dbReference type="InterPro" id="IPR002350">
    <property type="entry name" value="Kazal_dom"/>
</dbReference>
<keyword evidence="1" id="KW-0812">Transmembrane</keyword>
<dbReference type="PROSITE" id="PS51465">
    <property type="entry name" value="KAZAL_2"/>
    <property type="match status" value="1"/>
</dbReference>
<dbReference type="InterPro" id="IPR036058">
    <property type="entry name" value="Kazal_dom_sf"/>
</dbReference>
<dbReference type="OrthoDB" id="126772at2759"/>
<protein>
    <recommendedName>
        <fullName evidence="2">Kazal-like domain-containing protein</fullName>
    </recommendedName>
</protein>